<evidence type="ECO:0000313" key="3">
    <source>
        <dbReference type="Proteomes" id="UP001108027"/>
    </source>
</evidence>
<evidence type="ECO:0000256" key="1">
    <source>
        <dbReference type="SAM" id="MobiDB-lite"/>
    </source>
</evidence>
<evidence type="ECO:0000313" key="2">
    <source>
        <dbReference type="EMBL" id="MCC4307681.1"/>
    </source>
</evidence>
<feature type="region of interest" description="Disordered" evidence="1">
    <location>
        <begin position="114"/>
        <end position="139"/>
    </location>
</feature>
<proteinExistence type="predicted"/>
<reference evidence="2" key="1">
    <citation type="submission" date="2021-10" db="EMBL/GenBank/DDBJ databases">
        <title>The diversity and Nitrogen Metabolism of Culturable Nitrate-Utilizing Bacteria Within the Oxygen Minimum Zone of the Changjiang (Yangtze River)Estuary.</title>
        <authorList>
            <person name="Zhang D."/>
            <person name="Zheng J."/>
            <person name="Liu S."/>
            <person name="He W."/>
        </authorList>
    </citation>
    <scope>NUCLEOTIDE SEQUENCE</scope>
    <source>
        <strain evidence="2">FXH-223</strain>
    </source>
</reference>
<keyword evidence="3" id="KW-1185">Reference proteome</keyword>
<dbReference type="Proteomes" id="UP001108027">
    <property type="component" value="Unassembled WGS sequence"/>
</dbReference>
<accession>A0A9Q3YMK6</accession>
<comment type="caution">
    <text evidence="2">The sequence shown here is derived from an EMBL/GenBank/DDBJ whole genome shotgun (WGS) entry which is preliminary data.</text>
</comment>
<protein>
    <submittedName>
        <fullName evidence="2">Uncharacterized protein</fullName>
    </submittedName>
</protein>
<gene>
    <name evidence="2" type="ORF">LL252_03765</name>
</gene>
<dbReference type="EMBL" id="JAJGNA010000003">
    <property type="protein sequence ID" value="MCC4307681.1"/>
    <property type="molecule type" value="Genomic_DNA"/>
</dbReference>
<sequence>MSGCASLMESGASLLGREPVPARVAGLPLGDLATLGIDDGVCAELAEARRQDRRVSGRWLREDALPACARRIEAAREARRYDQELDRLVERAWQAEQAAERERARQRAEQRRVREAMEAARRDAEARQEANRKEDNRSRLRERLADAHILSILENVPDQPLAFSLGQPSERTLKNFLACLEVGYPNQGYQVDRQGDDLTVTALQADMLRGDVDIRAHFVNVWDTWMLESLRVAEMTADTPRDRFMLAQNLMAGPCYGIDELLWRGNDDGDHRG</sequence>
<name>A0A9Q3YMK6_9GAMM</name>
<organism evidence="2 3">
    <name type="scientific">Alloalcanivorax marinus</name>
    <dbReference type="NCBI Taxonomy" id="1177169"/>
    <lineage>
        <taxon>Bacteria</taxon>
        <taxon>Pseudomonadati</taxon>
        <taxon>Pseudomonadota</taxon>
        <taxon>Gammaproteobacteria</taxon>
        <taxon>Oceanospirillales</taxon>
        <taxon>Alcanivoracaceae</taxon>
        <taxon>Alloalcanivorax</taxon>
    </lineage>
</organism>
<dbReference type="AlphaFoldDB" id="A0A9Q3YMK6"/>
<dbReference type="RefSeq" id="WP_228233037.1">
    <property type="nucleotide sequence ID" value="NZ_JAJGNA010000003.1"/>
</dbReference>